<protein>
    <recommendedName>
        <fullName evidence="2">Transposase DDE domain-containing protein</fullName>
    </recommendedName>
</protein>
<dbReference type="EMBL" id="JAAXLA010000005">
    <property type="protein sequence ID" value="NMH96560.1"/>
    <property type="molecule type" value="Genomic_DNA"/>
</dbReference>
<dbReference type="InterPro" id="IPR025668">
    <property type="entry name" value="Tnp_DDE_dom"/>
</dbReference>
<feature type="domain" description="Transposase DDE" evidence="2">
    <location>
        <begin position="27"/>
        <end position="140"/>
    </location>
</feature>
<evidence type="ECO:0000313" key="3">
    <source>
        <dbReference type="EMBL" id="NMH96560.1"/>
    </source>
</evidence>
<name>A0ABX1S4U0_9PSEU</name>
<dbReference type="Pfam" id="PF13701">
    <property type="entry name" value="DDE_Tnp_1_4"/>
    <property type="match status" value="1"/>
</dbReference>
<dbReference type="Proteomes" id="UP000820669">
    <property type="component" value="Unassembled WGS sequence"/>
</dbReference>
<feature type="region of interest" description="Disordered" evidence="1">
    <location>
        <begin position="1"/>
        <end position="23"/>
    </location>
</feature>
<organism evidence="3 4">
    <name type="scientific">Pseudonocardia acidicola</name>
    <dbReference type="NCBI Taxonomy" id="2724939"/>
    <lineage>
        <taxon>Bacteria</taxon>
        <taxon>Bacillati</taxon>
        <taxon>Actinomycetota</taxon>
        <taxon>Actinomycetes</taxon>
        <taxon>Pseudonocardiales</taxon>
        <taxon>Pseudonocardiaceae</taxon>
        <taxon>Pseudonocardia</taxon>
    </lineage>
</organism>
<reference evidence="3 4" key="1">
    <citation type="submission" date="2020-04" db="EMBL/GenBank/DDBJ databases">
        <authorList>
            <person name="Klaysubun C."/>
            <person name="Duangmal K."/>
            <person name="Lipun K."/>
        </authorList>
    </citation>
    <scope>NUCLEOTIDE SEQUENCE [LARGE SCALE GENOMIC DNA]</scope>
    <source>
        <strain evidence="3 4">K10HN5</strain>
    </source>
</reference>
<keyword evidence="4" id="KW-1185">Reference proteome</keyword>
<gene>
    <name evidence="3" type="ORF">HF526_04405</name>
</gene>
<evidence type="ECO:0000313" key="4">
    <source>
        <dbReference type="Proteomes" id="UP000820669"/>
    </source>
</evidence>
<proteinExistence type="predicted"/>
<accession>A0ABX1S4U0</accession>
<evidence type="ECO:0000259" key="2">
    <source>
        <dbReference type="Pfam" id="PF13701"/>
    </source>
</evidence>
<sequence length="144" mass="16311">MRTTDPDGRRYTAFATNTRPGGPGRQLADLELRHRRRARAEDRIRAAKDTGLTNLPLHDLDQNRIWCAVVALACEITAWAQMLAYTTHPARRWEPKRLRLRLFSLPAQTARHARRTVLHLPGHAPWAGLVCEGLDRLRALAVPG</sequence>
<comment type="caution">
    <text evidence="3">The sequence shown here is derived from an EMBL/GenBank/DDBJ whole genome shotgun (WGS) entry which is preliminary data.</text>
</comment>
<evidence type="ECO:0000256" key="1">
    <source>
        <dbReference type="SAM" id="MobiDB-lite"/>
    </source>
</evidence>
<feature type="compositionally biased region" description="Basic and acidic residues" evidence="1">
    <location>
        <begin position="1"/>
        <end position="10"/>
    </location>
</feature>